<dbReference type="PANTHER" id="PTHR13336:SF3">
    <property type="entry name" value="OCIA DOMAIN-CONTAINING PROTEIN 1"/>
    <property type="match status" value="1"/>
</dbReference>
<dbReference type="Pfam" id="PF07051">
    <property type="entry name" value="OCIA"/>
    <property type="match status" value="1"/>
</dbReference>
<name>A0ABM0JL26_APLCA</name>
<sequence>MASGQPPSQVYSTAQRVGQDGQQNVPTDNASAGPGGQPMQLTDEEKDVMRECERESFYLRALPMSAGAMAAAQMLVRSGRWQPHPTLGSFPKTAVLGAIGYLVGKIMYLPVCQQKILDRIPNSNLGVAVRKAKGIPDPAAQESEWEPPASPPKLRDEYKSFDSNPPSSSSQPEGLDDRFRPSMDREVKEREQQEEKKSITYDDLRRRNRQEYEDNMNKRYTKTPGTPSYKDSPLMPQKPWPDSDHPRRTDPDDFSEPQQAPSPPQAPARKKRTNIWGDPIDD</sequence>
<evidence type="ECO:0000313" key="4">
    <source>
        <dbReference type="RefSeq" id="XP_005096218.1"/>
    </source>
</evidence>
<dbReference type="RefSeq" id="XP_005096218.1">
    <property type="nucleotide sequence ID" value="XM_005096161.2"/>
</dbReference>
<evidence type="ECO:0000313" key="3">
    <source>
        <dbReference type="Proteomes" id="UP000694888"/>
    </source>
</evidence>
<reference evidence="4" key="1">
    <citation type="submission" date="2025-08" db="UniProtKB">
        <authorList>
            <consortium name="RefSeq"/>
        </authorList>
    </citation>
    <scope>IDENTIFICATION</scope>
</reference>
<evidence type="ECO:0000259" key="2">
    <source>
        <dbReference type="Pfam" id="PF07051"/>
    </source>
</evidence>
<dbReference type="InterPro" id="IPR009764">
    <property type="entry name" value="OCIA_dom"/>
</dbReference>
<gene>
    <name evidence="4" type="primary">LOC101846875</name>
</gene>
<organism evidence="3 4">
    <name type="scientific">Aplysia californica</name>
    <name type="common">California sea hare</name>
    <dbReference type="NCBI Taxonomy" id="6500"/>
    <lineage>
        <taxon>Eukaryota</taxon>
        <taxon>Metazoa</taxon>
        <taxon>Spiralia</taxon>
        <taxon>Lophotrochozoa</taxon>
        <taxon>Mollusca</taxon>
        <taxon>Gastropoda</taxon>
        <taxon>Heterobranchia</taxon>
        <taxon>Euthyneura</taxon>
        <taxon>Tectipleura</taxon>
        <taxon>Aplysiida</taxon>
        <taxon>Aplysioidea</taxon>
        <taxon>Aplysiidae</taxon>
        <taxon>Aplysia</taxon>
    </lineage>
</organism>
<feature type="compositionally biased region" description="Basic and acidic residues" evidence="1">
    <location>
        <begin position="241"/>
        <end position="251"/>
    </location>
</feature>
<feature type="region of interest" description="Disordered" evidence="1">
    <location>
        <begin position="1"/>
        <end position="41"/>
    </location>
</feature>
<dbReference type="Proteomes" id="UP000694888">
    <property type="component" value="Unplaced"/>
</dbReference>
<proteinExistence type="predicted"/>
<keyword evidence="3" id="KW-1185">Reference proteome</keyword>
<accession>A0ABM0JL26</accession>
<feature type="domain" description="OCIA" evidence="2">
    <location>
        <begin position="40"/>
        <end position="123"/>
    </location>
</feature>
<feature type="compositionally biased region" description="Low complexity" evidence="1">
    <location>
        <begin position="161"/>
        <end position="172"/>
    </location>
</feature>
<feature type="compositionally biased region" description="Basic and acidic residues" evidence="1">
    <location>
        <begin position="175"/>
        <end position="217"/>
    </location>
</feature>
<dbReference type="GeneID" id="101846875"/>
<evidence type="ECO:0000256" key="1">
    <source>
        <dbReference type="SAM" id="MobiDB-lite"/>
    </source>
</evidence>
<feature type="compositionally biased region" description="Polar residues" evidence="1">
    <location>
        <begin position="1"/>
        <end position="30"/>
    </location>
</feature>
<feature type="region of interest" description="Disordered" evidence="1">
    <location>
        <begin position="137"/>
        <end position="282"/>
    </location>
</feature>
<dbReference type="InterPro" id="IPR040187">
    <property type="entry name" value="OCAD1/2"/>
</dbReference>
<protein>
    <submittedName>
        <fullName evidence="4">OCIA domain-containing protein 1</fullName>
    </submittedName>
</protein>
<dbReference type="PANTHER" id="PTHR13336">
    <property type="entry name" value="OVARIAN CARCINOMA IMMUNOREACTIVE ANTIGEN"/>
    <property type="match status" value="1"/>
</dbReference>